<dbReference type="GO" id="GO:0005524">
    <property type="term" value="F:ATP binding"/>
    <property type="evidence" value="ECO:0007669"/>
    <property type="project" value="UniProtKB-KW"/>
</dbReference>
<protein>
    <submittedName>
        <fullName evidence="5">Simple sugar transport system ATP-binding protein</fullName>
    </submittedName>
</protein>
<evidence type="ECO:0000256" key="2">
    <source>
        <dbReference type="ARBA" id="ARBA00022840"/>
    </source>
</evidence>
<name>A0A7Z0J9M7_9ACTN</name>
<feature type="domain" description="ABC transporter" evidence="4">
    <location>
        <begin position="22"/>
        <end position="262"/>
    </location>
</feature>
<dbReference type="SUPFAM" id="SSF52540">
    <property type="entry name" value="P-loop containing nucleoside triphosphate hydrolases"/>
    <property type="match status" value="1"/>
</dbReference>
<gene>
    <name evidence="5" type="ORF">HNR10_002279</name>
</gene>
<dbReference type="InterPro" id="IPR050107">
    <property type="entry name" value="ABC_carbohydrate_import_ATPase"/>
</dbReference>
<feature type="region of interest" description="Disordered" evidence="3">
    <location>
        <begin position="272"/>
        <end position="296"/>
    </location>
</feature>
<evidence type="ECO:0000259" key="4">
    <source>
        <dbReference type="PROSITE" id="PS50893"/>
    </source>
</evidence>
<dbReference type="PROSITE" id="PS50893">
    <property type="entry name" value="ABC_TRANSPORTER_2"/>
    <property type="match status" value="1"/>
</dbReference>
<dbReference type="GO" id="GO:0016887">
    <property type="term" value="F:ATP hydrolysis activity"/>
    <property type="evidence" value="ECO:0007669"/>
    <property type="project" value="InterPro"/>
</dbReference>
<dbReference type="AlphaFoldDB" id="A0A7Z0J9M7"/>
<keyword evidence="6" id="KW-1185">Reference proteome</keyword>
<dbReference type="InterPro" id="IPR003439">
    <property type="entry name" value="ABC_transporter-like_ATP-bd"/>
</dbReference>
<comment type="caution">
    <text evidence="5">The sequence shown here is derived from an EMBL/GenBank/DDBJ whole genome shotgun (WGS) entry which is preliminary data.</text>
</comment>
<dbReference type="CDD" id="cd03216">
    <property type="entry name" value="ABC_Carb_Monos_I"/>
    <property type="match status" value="1"/>
</dbReference>
<dbReference type="EMBL" id="JACCFS010000001">
    <property type="protein sequence ID" value="NYJ34398.1"/>
    <property type="molecule type" value="Genomic_DNA"/>
</dbReference>
<evidence type="ECO:0000256" key="3">
    <source>
        <dbReference type="SAM" id="MobiDB-lite"/>
    </source>
</evidence>
<keyword evidence="2 5" id="KW-0067">ATP-binding</keyword>
<evidence type="ECO:0000256" key="1">
    <source>
        <dbReference type="ARBA" id="ARBA00022741"/>
    </source>
</evidence>
<keyword evidence="1" id="KW-0547">Nucleotide-binding</keyword>
<accession>A0A7Z0J9M7</accession>
<dbReference type="InterPro" id="IPR027417">
    <property type="entry name" value="P-loop_NTPase"/>
</dbReference>
<dbReference type="RefSeq" id="WP_179823018.1">
    <property type="nucleotide sequence ID" value="NZ_JACCFS010000001.1"/>
</dbReference>
<dbReference type="SMART" id="SM00382">
    <property type="entry name" value="AAA"/>
    <property type="match status" value="1"/>
</dbReference>
<sequence length="296" mass="31756">MTSTNAEPDAPADEGREAAPLLELDGVGKSFGNIRALDGISLRVGAGEVTCILGDNGAGKSTLIKIIAGLYKASSGRYLVDGEPVDFSSPRQALDRGIATVYQDLAMVPLMPVWRNFFLGSELRTSVGPFRMLDSARMRRIADEELKKMGIDLPDIEAPVGNLSGGQRQVVAIARAVYFGARVLILDEPTAALGVKQSGVVLKYIKAARDAGLGVIFITHNPHHAYLVGDHFAVIKLGEMELDQPRSELSLDDLTHHMAGGAELDALQHELKREEETPEVAPLRGAEGEGPDVQKL</sequence>
<reference evidence="5 6" key="1">
    <citation type="submission" date="2020-07" db="EMBL/GenBank/DDBJ databases">
        <title>Sequencing the genomes of 1000 actinobacteria strains.</title>
        <authorList>
            <person name="Klenk H.-P."/>
        </authorList>
    </citation>
    <scope>NUCLEOTIDE SEQUENCE [LARGE SCALE GENOMIC DNA]</scope>
    <source>
        <strain evidence="5 6">DSM 44442</strain>
    </source>
</reference>
<dbReference type="PANTHER" id="PTHR43790:SF8">
    <property type="entry name" value="SUGAR ABC TRANSPORTER ATP-BINDING PROTEIN"/>
    <property type="match status" value="1"/>
</dbReference>
<evidence type="ECO:0000313" key="5">
    <source>
        <dbReference type="EMBL" id="NYJ34398.1"/>
    </source>
</evidence>
<dbReference type="Gene3D" id="3.40.50.300">
    <property type="entry name" value="P-loop containing nucleotide triphosphate hydrolases"/>
    <property type="match status" value="1"/>
</dbReference>
<keyword evidence="5" id="KW-0762">Sugar transport</keyword>
<dbReference type="InterPro" id="IPR017871">
    <property type="entry name" value="ABC_transporter-like_CS"/>
</dbReference>
<dbReference type="Proteomes" id="UP000572051">
    <property type="component" value="Unassembled WGS sequence"/>
</dbReference>
<evidence type="ECO:0000313" key="6">
    <source>
        <dbReference type="Proteomes" id="UP000572051"/>
    </source>
</evidence>
<dbReference type="PROSITE" id="PS00211">
    <property type="entry name" value="ABC_TRANSPORTER_1"/>
    <property type="match status" value="1"/>
</dbReference>
<organism evidence="5 6">
    <name type="scientific">Nocardiopsis aegyptia</name>
    <dbReference type="NCBI Taxonomy" id="220378"/>
    <lineage>
        <taxon>Bacteria</taxon>
        <taxon>Bacillati</taxon>
        <taxon>Actinomycetota</taxon>
        <taxon>Actinomycetes</taxon>
        <taxon>Streptosporangiales</taxon>
        <taxon>Nocardiopsidaceae</taxon>
        <taxon>Nocardiopsis</taxon>
    </lineage>
</organism>
<dbReference type="Pfam" id="PF00005">
    <property type="entry name" value="ABC_tran"/>
    <property type="match status" value="1"/>
</dbReference>
<proteinExistence type="predicted"/>
<dbReference type="PANTHER" id="PTHR43790">
    <property type="entry name" value="CARBOHYDRATE TRANSPORT ATP-BINDING PROTEIN MG119-RELATED"/>
    <property type="match status" value="1"/>
</dbReference>
<dbReference type="InterPro" id="IPR003593">
    <property type="entry name" value="AAA+_ATPase"/>
</dbReference>
<keyword evidence="5" id="KW-0813">Transport</keyword>